<reference evidence="1 2" key="1">
    <citation type="submission" date="2020-06" db="EMBL/GenBank/DDBJ databases">
        <authorList>
            <person name="Li R."/>
            <person name="Bekaert M."/>
        </authorList>
    </citation>
    <scope>NUCLEOTIDE SEQUENCE [LARGE SCALE GENOMIC DNA]</scope>
    <source>
        <strain evidence="2">wild</strain>
    </source>
</reference>
<name>A0A6J8D2V6_MYTCO</name>
<dbReference type="AlphaFoldDB" id="A0A6J8D2V6"/>
<dbReference type="OrthoDB" id="6123598at2759"/>
<dbReference type="PANTHER" id="PTHR14187:SF5">
    <property type="entry name" value="HEAT SHOCK 70 KDA PROTEIN 12A"/>
    <property type="match status" value="1"/>
</dbReference>
<protein>
    <submittedName>
        <fullName evidence="1">Uncharacterized protein</fullName>
    </submittedName>
</protein>
<evidence type="ECO:0000313" key="1">
    <source>
        <dbReference type="EMBL" id="CAC5401444.1"/>
    </source>
</evidence>
<keyword evidence="2" id="KW-1185">Reference proteome</keyword>
<sequence length="437" mass="49664">MKLGTKSCGFARQFLYEFNEDAERVSSFVFSTKSHWRIDFPSALILSREGNAEEFGIQAIEQFKGIGDYNEDCVFFENIIESLYISEDFDDKTLIKDSRGSKHKALDIFGKFLRILFDYACHDMSECFKLGALKLSEIKWMLMIPSVRAGSGVQAFFEKAWNEVFRNDTCTRENLVIVAFPDAALTYYLYLPPEQCNGICIDKIRTGERVMIIGFEDELDSFNIYEKKENWEFKQVVNFLSGASSKCLMMKAFDSFFEDLIGSWLWKVGKENCDDLWPDIVTNIDLLNESKMDKECMVTLSSRFCCLNEICDKHTNMTVKQILEKSKFASSIRLRRYTLRVKSSLIKTLIDKCLSKIINNIEHVLPKSDKEVTTLILAGDMARSGLLIHAVQTAFPSKQIVVSDTANEAALRGAVLFGHQPIAVSSICSGAQVIVAR</sequence>
<dbReference type="EMBL" id="CACVKT020006414">
    <property type="protein sequence ID" value="CAC5401444.1"/>
    <property type="molecule type" value="Genomic_DNA"/>
</dbReference>
<dbReference type="PANTHER" id="PTHR14187">
    <property type="entry name" value="ALPHA KINASE/ELONGATION FACTOR 2 KINASE"/>
    <property type="match status" value="1"/>
</dbReference>
<organism evidence="1 2">
    <name type="scientific">Mytilus coruscus</name>
    <name type="common">Sea mussel</name>
    <dbReference type="NCBI Taxonomy" id="42192"/>
    <lineage>
        <taxon>Eukaryota</taxon>
        <taxon>Metazoa</taxon>
        <taxon>Spiralia</taxon>
        <taxon>Lophotrochozoa</taxon>
        <taxon>Mollusca</taxon>
        <taxon>Bivalvia</taxon>
        <taxon>Autobranchia</taxon>
        <taxon>Pteriomorphia</taxon>
        <taxon>Mytilida</taxon>
        <taxon>Mytiloidea</taxon>
        <taxon>Mytilidae</taxon>
        <taxon>Mytilinae</taxon>
        <taxon>Mytilus</taxon>
    </lineage>
</organism>
<proteinExistence type="predicted"/>
<evidence type="ECO:0000313" key="2">
    <source>
        <dbReference type="Proteomes" id="UP000507470"/>
    </source>
</evidence>
<accession>A0A6J8D2V6</accession>
<gene>
    <name evidence="1" type="ORF">MCOR_35526</name>
</gene>
<dbReference type="Proteomes" id="UP000507470">
    <property type="component" value="Unassembled WGS sequence"/>
</dbReference>